<dbReference type="InterPro" id="IPR001345">
    <property type="entry name" value="PG/BPGM_mutase_AS"/>
</dbReference>
<evidence type="ECO:0000256" key="2">
    <source>
        <dbReference type="ARBA" id="ARBA00023235"/>
    </source>
</evidence>
<keyword evidence="2" id="KW-0413">Isomerase</keyword>
<dbReference type="GO" id="GO:0005737">
    <property type="term" value="C:cytoplasm"/>
    <property type="evidence" value="ECO:0007669"/>
    <property type="project" value="TreeGrafter"/>
</dbReference>
<reference evidence="3 4" key="1">
    <citation type="journal article" date="2021" name="Sci. Rep.">
        <title>The genome of the diatom Chaetoceros tenuissimus carries an ancient integrated fragment of an extant virus.</title>
        <authorList>
            <person name="Hongo Y."/>
            <person name="Kimura K."/>
            <person name="Takaki Y."/>
            <person name="Yoshida Y."/>
            <person name="Baba S."/>
            <person name="Kobayashi G."/>
            <person name="Nagasaki K."/>
            <person name="Hano T."/>
            <person name="Tomaru Y."/>
        </authorList>
    </citation>
    <scope>NUCLEOTIDE SEQUENCE [LARGE SCALE GENOMIC DNA]</scope>
    <source>
        <strain evidence="3 4">NIES-3715</strain>
    </source>
</reference>
<dbReference type="SMART" id="SM00855">
    <property type="entry name" value="PGAM"/>
    <property type="match status" value="1"/>
</dbReference>
<comment type="caution">
    <text evidence="3">The sequence shown here is derived from an EMBL/GenBank/DDBJ whole genome shotgun (WGS) entry which is preliminary data.</text>
</comment>
<evidence type="ECO:0000256" key="1">
    <source>
        <dbReference type="ARBA" id="ARBA00023152"/>
    </source>
</evidence>
<dbReference type="Proteomes" id="UP001054902">
    <property type="component" value="Unassembled WGS sequence"/>
</dbReference>
<dbReference type="InterPro" id="IPR050275">
    <property type="entry name" value="PGM_Phosphatase"/>
</dbReference>
<dbReference type="AlphaFoldDB" id="A0AAD3GYZ8"/>
<dbReference type="PROSITE" id="PS00175">
    <property type="entry name" value="PG_MUTASE"/>
    <property type="match status" value="1"/>
</dbReference>
<dbReference type="SUPFAM" id="SSF53254">
    <property type="entry name" value="Phosphoglycerate mutase-like"/>
    <property type="match status" value="1"/>
</dbReference>
<dbReference type="PANTHER" id="PTHR48100:SF1">
    <property type="entry name" value="HISTIDINE PHOSPHATASE FAMILY PROTEIN-RELATED"/>
    <property type="match status" value="1"/>
</dbReference>
<keyword evidence="4" id="KW-1185">Reference proteome</keyword>
<keyword evidence="1" id="KW-0324">Glycolysis</keyword>
<dbReference type="InterPro" id="IPR013078">
    <property type="entry name" value="His_Pase_superF_clade-1"/>
</dbReference>
<dbReference type="Gene3D" id="3.40.50.1240">
    <property type="entry name" value="Phosphoglycerate mutase-like"/>
    <property type="match status" value="1"/>
</dbReference>
<evidence type="ECO:0000313" key="3">
    <source>
        <dbReference type="EMBL" id="GFH44135.1"/>
    </source>
</evidence>
<organism evidence="3 4">
    <name type="scientific">Chaetoceros tenuissimus</name>
    <dbReference type="NCBI Taxonomy" id="426638"/>
    <lineage>
        <taxon>Eukaryota</taxon>
        <taxon>Sar</taxon>
        <taxon>Stramenopiles</taxon>
        <taxon>Ochrophyta</taxon>
        <taxon>Bacillariophyta</taxon>
        <taxon>Coscinodiscophyceae</taxon>
        <taxon>Chaetocerotophycidae</taxon>
        <taxon>Chaetocerotales</taxon>
        <taxon>Chaetocerotaceae</taxon>
        <taxon>Chaetoceros</taxon>
    </lineage>
</organism>
<gene>
    <name evidence="3" type="ORF">CTEN210_00609</name>
</gene>
<name>A0AAD3GYZ8_9STRA</name>
<dbReference type="EMBL" id="BLLK01000019">
    <property type="protein sequence ID" value="GFH44135.1"/>
    <property type="molecule type" value="Genomic_DNA"/>
</dbReference>
<protein>
    <submittedName>
        <fullName evidence="3">Uncharacterized protein</fullName>
    </submittedName>
</protein>
<evidence type="ECO:0000313" key="4">
    <source>
        <dbReference type="Proteomes" id="UP001054902"/>
    </source>
</evidence>
<dbReference type="CDD" id="cd07067">
    <property type="entry name" value="HP_PGM_like"/>
    <property type="match status" value="1"/>
</dbReference>
<dbReference type="GO" id="GO:0016791">
    <property type="term" value="F:phosphatase activity"/>
    <property type="evidence" value="ECO:0007669"/>
    <property type="project" value="TreeGrafter"/>
</dbReference>
<dbReference type="Pfam" id="PF00300">
    <property type="entry name" value="His_Phos_1"/>
    <property type="match status" value="1"/>
</dbReference>
<dbReference type="PANTHER" id="PTHR48100">
    <property type="entry name" value="BROAD-SPECIFICITY PHOSPHATASE YOR283W-RELATED"/>
    <property type="match status" value="1"/>
</dbReference>
<proteinExistence type="predicted"/>
<accession>A0AAD3GYZ8</accession>
<dbReference type="InterPro" id="IPR029033">
    <property type="entry name" value="His_PPase_superfam"/>
</dbReference>
<sequence length="274" mass="31477">MPVIQKKLFLLRHGQAVHNPRAEKAKDEGCSHETFIQTMKEDDALDAPLTALGQQQAIDNRIRNGHKLGNIELVVSSPLSRALCTADLTICPENGLTIDGKHNGDETIIVKPPRIVIEDLREINGYLLNAKRRSKDELMAEFHDSWDFTSLTSNHDDLWTDELESQKSCAERCYQGLIHLMTERQEQEMLMVAHGGLFRFVMMLHPNVIVVDDREERQKRFGNCELRQYDVEYYTNVNDVVDWKHLQTLLVESDDDVAMEITAERPLIVLKEVQ</sequence>